<feature type="transmembrane region" description="Helical" evidence="1">
    <location>
        <begin position="119"/>
        <end position="136"/>
    </location>
</feature>
<reference evidence="2 3" key="1">
    <citation type="submission" date="2024-07" db="EMBL/GenBank/DDBJ databases">
        <title>The genome sequence of type strain Sediminicola arcticus GDMCC 1.2805.</title>
        <authorList>
            <person name="Liu Y."/>
        </authorList>
    </citation>
    <scope>NUCLEOTIDE SEQUENCE [LARGE SCALE GENOMIC DNA]</scope>
    <source>
        <strain evidence="2 3">GDMCC 1.2805</strain>
    </source>
</reference>
<keyword evidence="1" id="KW-0812">Transmembrane</keyword>
<organism evidence="2 3">
    <name type="scientific">Sediminicola arcticus</name>
    <dbReference type="NCBI Taxonomy" id="1574308"/>
    <lineage>
        <taxon>Bacteria</taxon>
        <taxon>Pseudomonadati</taxon>
        <taxon>Bacteroidota</taxon>
        <taxon>Flavobacteriia</taxon>
        <taxon>Flavobacteriales</taxon>
        <taxon>Flavobacteriaceae</taxon>
        <taxon>Sediminicola</taxon>
    </lineage>
</organism>
<keyword evidence="1" id="KW-1133">Transmembrane helix</keyword>
<dbReference type="EMBL" id="JBEXAE010000003">
    <property type="protein sequence ID" value="MET6990519.1"/>
    <property type="molecule type" value="Genomic_DNA"/>
</dbReference>
<protein>
    <submittedName>
        <fullName evidence="2">Uncharacterized protein</fullName>
    </submittedName>
</protein>
<keyword evidence="1" id="KW-0472">Membrane</keyword>
<dbReference type="RefSeq" id="WP_354614915.1">
    <property type="nucleotide sequence ID" value="NZ_JBEXAE010000003.1"/>
</dbReference>
<sequence>MNEEIPPKNKKAKKKLLIDSFMVFFIIMAPFIFKAHEYLPETLTINILGYTIGDNGFGSVNMYGWFMVQKIIPLYLLIIWFFTCKDWWYHIILIPIMMYAFQIFETVYSEDVYVDTENVLWLLPVCMIIIPIVYFIRIKLYDKHVHGIDLDAMDAELKMLQEKERLRMEKEELKRKIM</sequence>
<accession>A0ABV2STN7</accession>
<name>A0ABV2STN7_9FLAO</name>
<gene>
    <name evidence="2" type="ORF">ABXZ36_07650</name>
</gene>
<feature type="transmembrane region" description="Helical" evidence="1">
    <location>
        <begin position="62"/>
        <end position="82"/>
    </location>
</feature>
<proteinExistence type="predicted"/>
<keyword evidence="3" id="KW-1185">Reference proteome</keyword>
<evidence type="ECO:0000313" key="3">
    <source>
        <dbReference type="Proteomes" id="UP001549799"/>
    </source>
</evidence>
<evidence type="ECO:0000313" key="2">
    <source>
        <dbReference type="EMBL" id="MET6990519.1"/>
    </source>
</evidence>
<comment type="caution">
    <text evidence="2">The sequence shown here is derived from an EMBL/GenBank/DDBJ whole genome shotgun (WGS) entry which is preliminary data.</text>
</comment>
<dbReference type="Proteomes" id="UP001549799">
    <property type="component" value="Unassembled WGS sequence"/>
</dbReference>
<feature type="transmembrane region" description="Helical" evidence="1">
    <location>
        <begin position="16"/>
        <end position="33"/>
    </location>
</feature>
<evidence type="ECO:0000256" key="1">
    <source>
        <dbReference type="SAM" id="Phobius"/>
    </source>
</evidence>
<feature type="transmembrane region" description="Helical" evidence="1">
    <location>
        <begin position="87"/>
        <end position="104"/>
    </location>
</feature>